<reference evidence="3" key="1">
    <citation type="journal article" date="2012" name="PLoS Negl. Trop. Dis.">
        <title>A systematically improved high quality genome and transcriptome of the human blood fluke Schistosoma mansoni.</title>
        <authorList>
            <person name="Protasio A.V."/>
            <person name="Tsai I.J."/>
            <person name="Babbage A."/>
            <person name="Nichol S."/>
            <person name="Hunt M."/>
            <person name="Aslett M.A."/>
            <person name="De Silva N."/>
            <person name="Velarde G.S."/>
            <person name="Anderson T.J."/>
            <person name="Clark R.C."/>
            <person name="Davidson C."/>
            <person name="Dillon G.P."/>
            <person name="Holroyd N.E."/>
            <person name="LoVerde P.T."/>
            <person name="Lloyd C."/>
            <person name="McQuillan J."/>
            <person name="Oliveira G."/>
            <person name="Otto T.D."/>
            <person name="Parker-Manuel S.J."/>
            <person name="Quail M.A."/>
            <person name="Wilson R.A."/>
            <person name="Zerlotini A."/>
            <person name="Dunne D.W."/>
            <person name="Berriman M."/>
        </authorList>
    </citation>
    <scope>NUCLEOTIDE SEQUENCE [LARGE SCALE GENOMIC DNA]</scope>
    <source>
        <strain evidence="3">Puerto Rican</strain>
    </source>
</reference>
<dbReference type="AlphaFoldDB" id="A0A5K4F5D2"/>
<keyword evidence="3" id="KW-1185">Reference proteome</keyword>
<organism evidence="3 4">
    <name type="scientific">Schistosoma mansoni</name>
    <name type="common">Blood fluke</name>
    <dbReference type="NCBI Taxonomy" id="6183"/>
    <lineage>
        <taxon>Eukaryota</taxon>
        <taxon>Metazoa</taxon>
        <taxon>Spiralia</taxon>
        <taxon>Lophotrochozoa</taxon>
        <taxon>Platyhelminthes</taxon>
        <taxon>Trematoda</taxon>
        <taxon>Digenea</taxon>
        <taxon>Strigeidida</taxon>
        <taxon>Schistosomatoidea</taxon>
        <taxon>Schistosomatidae</taxon>
        <taxon>Schistosoma</taxon>
    </lineage>
</organism>
<accession>A0A5K4F5D2</accession>
<name>A0A5K4F5D2_SCHMA</name>
<protein>
    <submittedName>
        <fullName evidence="4">Uncharacterized protein</fullName>
    </submittedName>
</protein>
<feature type="region of interest" description="Disordered" evidence="2">
    <location>
        <begin position="1"/>
        <end position="20"/>
    </location>
</feature>
<keyword evidence="1" id="KW-0175">Coiled coil</keyword>
<evidence type="ECO:0000256" key="1">
    <source>
        <dbReference type="SAM" id="Coils"/>
    </source>
</evidence>
<dbReference type="Proteomes" id="UP000008854">
    <property type="component" value="Unassembled WGS sequence"/>
</dbReference>
<evidence type="ECO:0000313" key="3">
    <source>
        <dbReference type="Proteomes" id="UP000008854"/>
    </source>
</evidence>
<evidence type="ECO:0000313" key="4">
    <source>
        <dbReference type="WBParaSite" id="Smp_313630.1"/>
    </source>
</evidence>
<dbReference type="InParanoid" id="A0A5K4F5D2"/>
<sequence>MAAVQGGDDVLTPSKKSTEACRKDLESINNQLEASIRDIEKSLVSMEERFSSSNC</sequence>
<feature type="coiled-coil region" evidence="1">
    <location>
        <begin position="22"/>
        <end position="49"/>
    </location>
</feature>
<proteinExistence type="predicted"/>
<reference evidence="4" key="2">
    <citation type="submission" date="2019-11" db="UniProtKB">
        <authorList>
            <consortium name="WormBaseParasite"/>
        </authorList>
    </citation>
    <scope>IDENTIFICATION</scope>
    <source>
        <strain evidence="4">Puerto Rican</strain>
    </source>
</reference>
<dbReference type="WBParaSite" id="Smp_313630.1">
    <property type="protein sequence ID" value="Smp_313630.1"/>
    <property type="gene ID" value="Smp_313630"/>
</dbReference>
<evidence type="ECO:0000256" key="2">
    <source>
        <dbReference type="SAM" id="MobiDB-lite"/>
    </source>
</evidence>